<feature type="chain" id="PRO_5004718077" description="Apple domain-containing protein" evidence="1">
    <location>
        <begin position="22"/>
        <end position="145"/>
    </location>
</feature>
<name>V3ZVK4_LOTGI</name>
<evidence type="ECO:0008006" key="4">
    <source>
        <dbReference type="Google" id="ProtNLM"/>
    </source>
</evidence>
<dbReference type="CTD" id="20243047"/>
<protein>
    <recommendedName>
        <fullName evidence="4">Apple domain-containing protein</fullName>
    </recommendedName>
</protein>
<dbReference type="KEGG" id="lgi:LOTGIDRAFT_175162"/>
<dbReference type="Proteomes" id="UP000030746">
    <property type="component" value="Unassembled WGS sequence"/>
</dbReference>
<organism evidence="2 3">
    <name type="scientific">Lottia gigantea</name>
    <name type="common">Giant owl limpet</name>
    <dbReference type="NCBI Taxonomy" id="225164"/>
    <lineage>
        <taxon>Eukaryota</taxon>
        <taxon>Metazoa</taxon>
        <taxon>Spiralia</taxon>
        <taxon>Lophotrochozoa</taxon>
        <taxon>Mollusca</taxon>
        <taxon>Gastropoda</taxon>
        <taxon>Patellogastropoda</taxon>
        <taxon>Lottioidea</taxon>
        <taxon>Lottiidae</taxon>
        <taxon>Lottia</taxon>
    </lineage>
</organism>
<feature type="signal peptide" evidence="1">
    <location>
        <begin position="1"/>
        <end position="21"/>
    </location>
</feature>
<keyword evidence="3" id="KW-1185">Reference proteome</keyword>
<dbReference type="GeneID" id="20243047"/>
<gene>
    <name evidence="2" type="ORF">LOTGIDRAFT_175162</name>
</gene>
<dbReference type="EMBL" id="KB201649">
    <property type="protein sequence ID" value="ESO95543.1"/>
    <property type="molecule type" value="Genomic_DNA"/>
</dbReference>
<evidence type="ECO:0000313" key="2">
    <source>
        <dbReference type="EMBL" id="ESO95543.1"/>
    </source>
</evidence>
<dbReference type="AlphaFoldDB" id="V3ZVK4"/>
<accession>V3ZVK4</accession>
<evidence type="ECO:0000256" key="1">
    <source>
        <dbReference type="SAM" id="SignalP"/>
    </source>
</evidence>
<reference evidence="2 3" key="1">
    <citation type="journal article" date="2013" name="Nature">
        <title>Insights into bilaterian evolution from three spiralian genomes.</title>
        <authorList>
            <person name="Simakov O."/>
            <person name="Marletaz F."/>
            <person name="Cho S.J."/>
            <person name="Edsinger-Gonzales E."/>
            <person name="Havlak P."/>
            <person name="Hellsten U."/>
            <person name="Kuo D.H."/>
            <person name="Larsson T."/>
            <person name="Lv J."/>
            <person name="Arendt D."/>
            <person name="Savage R."/>
            <person name="Osoegawa K."/>
            <person name="de Jong P."/>
            <person name="Grimwood J."/>
            <person name="Chapman J.A."/>
            <person name="Shapiro H."/>
            <person name="Aerts A."/>
            <person name="Otillar R.P."/>
            <person name="Terry A.Y."/>
            <person name="Boore J.L."/>
            <person name="Grigoriev I.V."/>
            <person name="Lindberg D.R."/>
            <person name="Seaver E.C."/>
            <person name="Weisblat D.A."/>
            <person name="Putnam N.H."/>
            <person name="Rokhsar D.S."/>
        </authorList>
    </citation>
    <scope>NUCLEOTIDE SEQUENCE [LARGE SCALE GENOMIC DNA]</scope>
</reference>
<evidence type="ECO:0000313" key="3">
    <source>
        <dbReference type="Proteomes" id="UP000030746"/>
    </source>
</evidence>
<dbReference type="RefSeq" id="XP_009053765.1">
    <property type="nucleotide sequence ID" value="XM_009055517.1"/>
</dbReference>
<keyword evidence="1" id="KW-0732">Signal</keyword>
<sequence>MNNFLCSILLFSVSVIIRIDAQCDYTYTNDRYISPSSFEPSIGDLDQSECDQRCNNNSRCTIALLTPSPFNRCYLYEAPLIFISQDTDLTQCAETCTSMNQCVLLNHWGRNVQRCYIYNDTLDNFPSGYYFNVRAGDTIAEKVCP</sequence>
<proteinExistence type="predicted"/>
<dbReference type="HOGENOM" id="CLU_113469_2_1_1"/>